<sequence length="138" mass="15337">MTATPHAIELVTAAAEACAEKLATETVAYDVSEVVGITDAYVLASAPNDRQVKAIVDEVEERLRELGAKPVRREGDREARWVLLDFIDIVVHVQHAEERAYYRLEGLWKDCPRIELPESVQQVNRERAEAGAPVEDAG</sequence>
<dbReference type="PANTHER" id="PTHR21043:SF0">
    <property type="entry name" value="MITOCHONDRIAL ASSEMBLY OF RIBOSOMAL LARGE SUBUNIT PROTEIN 1"/>
    <property type="match status" value="1"/>
</dbReference>
<dbReference type="PANTHER" id="PTHR21043">
    <property type="entry name" value="IOJAP SUPERFAMILY ORTHOLOG"/>
    <property type="match status" value="1"/>
</dbReference>
<dbReference type="InterPro" id="IPR004394">
    <property type="entry name" value="Iojap/RsfS/C7orf30"/>
</dbReference>
<dbReference type="GO" id="GO:0017148">
    <property type="term" value="P:negative regulation of translation"/>
    <property type="evidence" value="ECO:0007669"/>
    <property type="project" value="UniProtKB-UniRule"/>
</dbReference>
<dbReference type="GO" id="GO:0043023">
    <property type="term" value="F:ribosomal large subunit binding"/>
    <property type="evidence" value="ECO:0007669"/>
    <property type="project" value="TreeGrafter"/>
</dbReference>
<dbReference type="RefSeq" id="WP_235055325.1">
    <property type="nucleotide sequence ID" value="NZ_JAKFHA010000017.1"/>
</dbReference>
<keyword evidence="2" id="KW-0963">Cytoplasm</keyword>
<name>A0AA41U1D0_9ACTN</name>
<dbReference type="GO" id="GO:0090071">
    <property type="term" value="P:negative regulation of ribosome biogenesis"/>
    <property type="evidence" value="ECO:0007669"/>
    <property type="project" value="UniProtKB-UniRule"/>
</dbReference>
<evidence type="ECO:0000313" key="4">
    <source>
        <dbReference type="Proteomes" id="UP001165378"/>
    </source>
</evidence>
<reference evidence="3" key="1">
    <citation type="submission" date="2022-01" db="EMBL/GenBank/DDBJ databases">
        <title>Genome-Based Taxonomic Classification of the Phylum Actinobacteria.</title>
        <authorList>
            <person name="Gao Y."/>
        </authorList>
    </citation>
    <scope>NUCLEOTIDE SEQUENCE</scope>
    <source>
        <strain evidence="3">KLBMP 8922</strain>
    </source>
</reference>
<dbReference type="AlphaFoldDB" id="A0AA41U1D0"/>
<comment type="function">
    <text evidence="2">Functions as a ribosomal silencing factor. Interacts with ribosomal protein uL14 (rplN), blocking formation of intersubunit bridge B8. Prevents association of the 30S and 50S ribosomal subunits and the formation of functional ribosomes, thus repressing translation.</text>
</comment>
<dbReference type="FunFam" id="3.30.460.10:FF:000008">
    <property type="entry name" value="Ribosomal silencing factor RsfS"/>
    <property type="match status" value="1"/>
</dbReference>
<organism evidence="3 4">
    <name type="scientific">Yinghuangia soli</name>
    <dbReference type="NCBI Taxonomy" id="2908204"/>
    <lineage>
        <taxon>Bacteria</taxon>
        <taxon>Bacillati</taxon>
        <taxon>Actinomycetota</taxon>
        <taxon>Actinomycetes</taxon>
        <taxon>Kitasatosporales</taxon>
        <taxon>Streptomycetaceae</taxon>
        <taxon>Yinghuangia</taxon>
    </lineage>
</organism>
<proteinExistence type="inferred from homology"/>
<dbReference type="InterPro" id="IPR043519">
    <property type="entry name" value="NT_sf"/>
</dbReference>
<dbReference type="GO" id="GO:0042256">
    <property type="term" value="P:cytosolic ribosome assembly"/>
    <property type="evidence" value="ECO:0007669"/>
    <property type="project" value="UniProtKB-UniRule"/>
</dbReference>
<evidence type="ECO:0000256" key="2">
    <source>
        <dbReference type="HAMAP-Rule" id="MF_01477"/>
    </source>
</evidence>
<comment type="subunit">
    <text evidence="2">Interacts with ribosomal protein uL14 (rplN).</text>
</comment>
<dbReference type="NCBIfam" id="TIGR00090">
    <property type="entry name" value="rsfS_iojap_ybeB"/>
    <property type="match status" value="1"/>
</dbReference>
<keyword evidence="4" id="KW-1185">Reference proteome</keyword>
<accession>A0AA41U1D0</accession>
<evidence type="ECO:0000256" key="1">
    <source>
        <dbReference type="ARBA" id="ARBA00010574"/>
    </source>
</evidence>
<dbReference type="Gene3D" id="3.30.460.10">
    <property type="entry name" value="Beta Polymerase, domain 2"/>
    <property type="match status" value="1"/>
</dbReference>
<dbReference type="Pfam" id="PF02410">
    <property type="entry name" value="RsfS"/>
    <property type="match status" value="1"/>
</dbReference>
<keyword evidence="2" id="KW-0810">Translation regulation</keyword>
<dbReference type="Proteomes" id="UP001165378">
    <property type="component" value="Unassembled WGS sequence"/>
</dbReference>
<dbReference type="EMBL" id="JAKFHA010000017">
    <property type="protein sequence ID" value="MCF2530668.1"/>
    <property type="molecule type" value="Genomic_DNA"/>
</dbReference>
<comment type="caution">
    <text evidence="3">The sequence shown here is derived from an EMBL/GenBank/DDBJ whole genome shotgun (WGS) entry which is preliminary data.</text>
</comment>
<protein>
    <recommendedName>
        <fullName evidence="2">Ribosomal silencing factor RsfS</fullName>
    </recommendedName>
</protein>
<evidence type="ECO:0000313" key="3">
    <source>
        <dbReference type="EMBL" id="MCF2530668.1"/>
    </source>
</evidence>
<keyword evidence="2" id="KW-0678">Repressor</keyword>
<dbReference type="SUPFAM" id="SSF81301">
    <property type="entry name" value="Nucleotidyltransferase"/>
    <property type="match status" value="1"/>
</dbReference>
<dbReference type="HAMAP" id="MF_01477">
    <property type="entry name" value="Iojap_RsfS"/>
    <property type="match status" value="1"/>
</dbReference>
<gene>
    <name evidence="2 3" type="primary">rsfS</name>
    <name evidence="3" type="ORF">LZ495_26085</name>
</gene>
<dbReference type="GO" id="GO:0005737">
    <property type="term" value="C:cytoplasm"/>
    <property type="evidence" value="ECO:0007669"/>
    <property type="project" value="UniProtKB-SubCell"/>
</dbReference>
<comment type="similarity">
    <text evidence="1 2">Belongs to the Iojap/RsfS family.</text>
</comment>
<comment type="subcellular location">
    <subcellularLocation>
        <location evidence="2">Cytoplasm</location>
    </subcellularLocation>
</comment>